<dbReference type="Gene3D" id="3.15.10.20">
    <property type="entry name" value="Activator of Hsp90 ATPase Aha1, N-terminal domain"/>
    <property type="match status" value="1"/>
</dbReference>
<evidence type="ECO:0000313" key="3">
    <source>
        <dbReference type="EMBL" id="KAJ8877876.1"/>
    </source>
</evidence>
<proteinExistence type="inferred from homology"/>
<dbReference type="EMBL" id="JARBHB010000008">
    <property type="protein sequence ID" value="KAJ8877876.1"/>
    <property type="molecule type" value="Genomic_DNA"/>
</dbReference>
<keyword evidence="4" id="KW-1185">Reference proteome</keyword>
<dbReference type="InterPro" id="IPR015310">
    <property type="entry name" value="AHSA1-like_N"/>
</dbReference>
<protein>
    <recommendedName>
        <fullName evidence="2">Activator of Hsp90 ATPase AHSA1-like N-terminal domain-containing protein</fullName>
    </recommendedName>
</protein>
<evidence type="ECO:0000313" key="4">
    <source>
        <dbReference type="Proteomes" id="UP001159363"/>
    </source>
</evidence>
<feature type="domain" description="Activator of Hsp90 ATPase AHSA1-like N-terminal" evidence="2">
    <location>
        <begin position="29"/>
        <end position="164"/>
    </location>
</feature>
<evidence type="ECO:0000259" key="2">
    <source>
        <dbReference type="SMART" id="SM01000"/>
    </source>
</evidence>
<dbReference type="SUPFAM" id="SSF103111">
    <property type="entry name" value="Activator of Hsp90 ATPase, Aha1"/>
    <property type="match status" value="1"/>
</dbReference>
<comment type="caution">
    <text evidence="3">The sequence shown here is derived from an EMBL/GenBank/DDBJ whole genome shotgun (WGS) entry which is preliminary data.</text>
</comment>
<accession>A0ABQ9H0P6</accession>
<dbReference type="Pfam" id="PF09229">
    <property type="entry name" value="Aha1_N"/>
    <property type="match status" value="1"/>
</dbReference>
<evidence type="ECO:0000256" key="1">
    <source>
        <dbReference type="ARBA" id="ARBA00006817"/>
    </source>
</evidence>
<dbReference type="PANTHER" id="PTHR13009:SF22">
    <property type="entry name" value="LD43819P"/>
    <property type="match status" value="1"/>
</dbReference>
<dbReference type="InterPro" id="IPR023393">
    <property type="entry name" value="START-like_dom_sf"/>
</dbReference>
<dbReference type="SMART" id="SM01000">
    <property type="entry name" value="Aha1_N"/>
    <property type="match status" value="1"/>
</dbReference>
<dbReference type="PANTHER" id="PTHR13009">
    <property type="entry name" value="HEAT SHOCK PROTEIN 90 HSP90 CO-CHAPERONE AHA-1"/>
    <property type="match status" value="1"/>
</dbReference>
<dbReference type="InterPro" id="IPR036338">
    <property type="entry name" value="Aha1"/>
</dbReference>
<organism evidence="3 4">
    <name type="scientific">Dryococelus australis</name>
    <dbReference type="NCBI Taxonomy" id="614101"/>
    <lineage>
        <taxon>Eukaryota</taxon>
        <taxon>Metazoa</taxon>
        <taxon>Ecdysozoa</taxon>
        <taxon>Arthropoda</taxon>
        <taxon>Hexapoda</taxon>
        <taxon>Insecta</taxon>
        <taxon>Pterygota</taxon>
        <taxon>Neoptera</taxon>
        <taxon>Polyneoptera</taxon>
        <taxon>Phasmatodea</taxon>
        <taxon>Verophasmatodea</taxon>
        <taxon>Anareolatae</taxon>
        <taxon>Phasmatidae</taxon>
        <taxon>Eurycanthinae</taxon>
        <taxon>Dryococelus</taxon>
    </lineage>
</organism>
<name>A0ABQ9H0P6_9NEOP</name>
<sequence length="340" mass="38956">MAKWGEGDPRWIVEERPDATNVNNWHWTEKNACAWSIEKLKELLTDLRIESDLAKCKVTLVDKCDGEAVVNNRKGKLIFFYEWDLQLKWKGRITNGDGTVIEGTAHVPNLSEENNISDLDVAISVSDSSSTADILKDFMRITGKETIQAQLGKYISALKEEFSQGMILPRKWEDGKEVKSGIAKSEFNNQQALMNCSKNDVKSQILRTSMLNLRQIFQCTAEEFYKALTIPEMVHVFTCGPVKMDVKAGGIFEMFGGNIHGTFVELVPNKKIVQRWRLKSWPEEHFSTVTFTIKQKEDHTEVSIVQSGIPQSELDVTRENWDRYYWESIKRKFGFGSFIV</sequence>
<dbReference type="Proteomes" id="UP001159363">
    <property type="component" value="Chromosome 7"/>
</dbReference>
<reference evidence="3 4" key="1">
    <citation type="submission" date="2023-02" db="EMBL/GenBank/DDBJ databases">
        <title>LHISI_Scaffold_Assembly.</title>
        <authorList>
            <person name="Stuart O.P."/>
            <person name="Cleave R."/>
            <person name="Magrath M.J.L."/>
            <person name="Mikheyev A.S."/>
        </authorList>
    </citation>
    <scope>NUCLEOTIDE SEQUENCE [LARGE SCALE GENOMIC DNA]</scope>
    <source>
        <strain evidence="3">Daus_M_001</strain>
        <tissue evidence="3">Leg muscle</tissue>
    </source>
</reference>
<dbReference type="InterPro" id="IPR013538">
    <property type="entry name" value="ASHA1/2-like_C"/>
</dbReference>
<comment type="similarity">
    <text evidence="1">Belongs to the AHA1 family.</text>
</comment>
<dbReference type="Gene3D" id="3.30.530.20">
    <property type="match status" value="1"/>
</dbReference>
<dbReference type="SUPFAM" id="SSF55961">
    <property type="entry name" value="Bet v1-like"/>
    <property type="match status" value="1"/>
</dbReference>
<gene>
    <name evidence="3" type="ORF">PR048_022335</name>
</gene>
<dbReference type="Pfam" id="PF08327">
    <property type="entry name" value="AHSA1"/>
    <property type="match status" value="1"/>
</dbReference>
<dbReference type="CDD" id="cd08892">
    <property type="entry name" value="SRPBCC_Aha1"/>
    <property type="match status" value="1"/>
</dbReference>